<protein>
    <submittedName>
        <fullName evidence="2">Uncharacterized protein</fullName>
    </submittedName>
</protein>
<evidence type="ECO:0000313" key="3">
    <source>
        <dbReference type="Proteomes" id="UP000239757"/>
    </source>
</evidence>
<reference evidence="2 3" key="1">
    <citation type="submission" date="2015-01" db="EMBL/GenBank/DDBJ databases">
        <title>Genome of allotetraploid Gossypium barbadense reveals genomic plasticity and fiber elongation in cotton evolution.</title>
        <authorList>
            <person name="Chen X."/>
            <person name="Liu X."/>
            <person name="Zhao B."/>
            <person name="Zheng H."/>
            <person name="Hu Y."/>
            <person name="Lu G."/>
            <person name="Yang C."/>
            <person name="Chen J."/>
            <person name="Shan C."/>
            <person name="Zhang L."/>
            <person name="Zhou Y."/>
            <person name="Wang L."/>
            <person name="Guo W."/>
            <person name="Bai Y."/>
            <person name="Ruan J."/>
            <person name="Shangguan X."/>
            <person name="Mao Y."/>
            <person name="Jiang J."/>
            <person name="Zhu Y."/>
            <person name="Lei J."/>
            <person name="Kang H."/>
            <person name="Chen S."/>
            <person name="He X."/>
            <person name="Wang R."/>
            <person name="Wang Y."/>
            <person name="Chen J."/>
            <person name="Wang L."/>
            <person name="Yu S."/>
            <person name="Wang B."/>
            <person name="Wei J."/>
            <person name="Song S."/>
            <person name="Lu X."/>
            <person name="Gao Z."/>
            <person name="Gu W."/>
            <person name="Deng X."/>
            <person name="Ma D."/>
            <person name="Wang S."/>
            <person name="Liang W."/>
            <person name="Fang L."/>
            <person name="Cai C."/>
            <person name="Zhu X."/>
            <person name="Zhou B."/>
            <person name="Zhang Y."/>
            <person name="Chen Z."/>
            <person name="Xu S."/>
            <person name="Zhu R."/>
            <person name="Wang S."/>
            <person name="Zhang T."/>
            <person name="Zhao G."/>
        </authorList>
    </citation>
    <scope>NUCLEOTIDE SEQUENCE [LARGE SCALE GENOMIC DNA]</scope>
    <source>
        <strain evidence="3">cv. Xinhai21</strain>
        <tissue evidence="2">Leaf</tissue>
    </source>
</reference>
<evidence type="ECO:0000256" key="1">
    <source>
        <dbReference type="SAM" id="MobiDB-lite"/>
    </source>
</evidence>
<dbReference type="Proteomes" id="UP000239757">
    <property type="component" value="Unassembled WGS sequence"/>
</dbReference>
<organism evidence="2 3">
    <name type="scientific">Gossypium barbadense</name>
    <name type="common">Sea Island cotton</name>
    <name type="synonym">Hibiscus barbadensis</name>
    <dbReference type="NCBI Taxonomy" id="3634"/>
    <lineage>
        <taxon>Eukaryota</taxon>
        <taxon>Viridiplantae</taxon>
        <taxon>Streptophyta</taxon>
        <taxon>Embryophyta</taxon>
        <taxon>Tracheophyta</taxon>
        <taxon>Spermatophyta</taxon>
        <taxon>Magnoliopsida</taxon>
        <taxon>eudicotyledons</taxon>
        <taxon>Gunneridae</taxon>
        <taxon>Pentapetalae</taxon>
        <taxon>rosids</taxon>
        <taxon>malvids</taxon>
        <taxon>Malvales</taxon>
        <taxon>Malvaceae</taxon>
        <taxon>Malvoideae</taxon>
        <taxon>Gossypium</taxon>
    </lineage>
</organism>
<accession>A0A2P5XQ70</accession>
<evidence type="ECO:0000313" key="2">
    <source>
        <dbReference type="EMBL" id="PPS05483.1"/>
    </source>
</evidence>
<dbReference type="EMBL" id="KZ664451">
    <property type="protein sequence ID" value="PPS05483.1"/>
    <property type="molecule type" value="Genomic_DNA"/>
</dbReference>
<gene>
    <name evidence="2" type="ORF">GOBAR_AA15164</name>
</gene>
<name>A0A2P5XQ70_GOSBA</name>
<dbReference type="AlphaFoldDB" id="A0A2P5XQ70"/>
<feature type="compositionally biased region" description="Low complexity" evidence="1">
    <location>
        <begin position="1"/>
        <end position="11"/>
    </location>
</feature>
<feature type="region of interest" description="Disordered" evidence="1">
    <location>
        <begin position="1"/>
        <end position="44"/>
    </location>
</feature>
<sequence length="111" mass="12570">MLSILPLTLRRPPGRPTKIRRKETDEPQTTERLSKRGVDMSQKTQSWCSRLSGCPNSATGYPKSTREYPSSAGGCPNSTTNCPTHQQYALTHQKRCCLKRKAFMQEETNHC</sequence>
<proteinExistence type="predicted"/>